<dbReference type="RefSeq" id="WP_131888745.1">
    <property type="nucleotide sequence ID" value="NZ_SMKU01000002.1"/>
</dbReference>
<dbReference type="OrthoDB" id="9787478at2"/>
<sequence length="295" mass="32889">MSEFSKIEWTTHTFNPWWGCVRVSPACRFCYADGQARRYGHQVWRKHGPRRMLSDANWAKPLKWNRGAERAGIPAKVFCASMADVFEDHPDVAEPRKRLWDLIEATPWLRWQLLTKRPENVASMAPWGRDWPSHVWLGTSVENQRFAEQRIPTLLRIPAAVLFLSCEPLLGPVDLRNIRAGNGALVDCLSGDVKTADGREVYAAAPNSVSWVISGGESGAKARPTDVAWVRSLIAQCRDTHAAPFVKQLGTAWAAGMFVGGRSVAAQGDRKGGDPEYWDADLRIRELPYNVGVGA</sequence>
<dbReference type="EMBL" id="SMKU01000002">
    <property type="protein sequence ID" value="TDD97583.1"/>
    <property type="molecule type" value="Genomic_DNA"/>
</dbReference>
<dbReference type="AlphaFoldDB" id="A0A4R5CH16"/>
<reference evidence="1 2" key="1">
    <citation type="submission" date="2019-03" db="EMBL/GenBank/DDBJ databases">
        <title>Draft genome sequences of novel Actinobacteria.</title>
        <authorList>
            <person name="Sahin N."/>
            <person name="Ay H."/>
            <person name="Saygin H."/>
        </authorList>
    </citation>
    <scope>NUCLEOTIDE SEQUENCE [LARGE SCALE GENOMIC DNA]</scope>
    <source>
        <strain evidence="1 2">H3C3</strain>
    </source>
</reference>
<keyword evidence="2" id="KW-1185">Reference proteome</keyword>
<accession>A0A4R5CH16</accession>
<evidence type="ECO:0000313" key="2">
    <source>
        <dbReference type="Proteomes" id="UP000294513"/>
    </source>
</evidence>
<name>A0A4R5CH16_9ACTN</name>
<dbReference type="Pfam" id="PF07505">
    <property type="entry name" value="DUF5131"/>
    <property type="match status" value="1"/>
</dbReference>
<dbReference type="Proteomes" id="UP000294513">
    <property type="component" value="Unassembled WGS sequence"/>
</dbReference>
<organism evidence="1 2">
    <name type="scientific">Actinomadura rubrisoli</name>
    <dbReference type="NCBI Taxonomy" id="2530368"/>
    <lineage>
        <taxon>Bacteria</taxon>
        <taxon>Bacillati</taxon>
        <taxon>Actinomycetota</taxon>
        <taxon>Actinomycetes</taxon>
        <taxon>Streptosporangiales</taxon>
        <taxon>Thermomonosporaceae</taxon>
        <taxon>Actinomadura</taxon>
    </lineage>
</organism>
<gene>
    <name evidence="1" type="ORF">E1298_00705</name>
</gene>
<comment type="caution">
    <text evidence="1">The sequence shown here is derived from an EMBL/GenBank/DDBJ whole genome shotgun (WGS) entry which is preliminary data.</text>
</comment>
<dbReference type="InterPro" id="IPR011101">
    <property type="entry name" value="DUF5131"/>
</dbReference>
<proteinExistence type="predicted"/>
<protein>
    <submittedName>
        <fullName evidence="1">DUF5131 family protein</fullName>
    </submittedName>
</protein>
<evidence type="ECO:0000313" key="1">
    <source>
        <dbReference type="EMBL" id="TDD97583.1"/>
    </source>
</evidence>